<dbReference type="AlphaFoldDB" id="T1JP12"/>
<feature type="transmembrane region" description="Helical" evidence="1">
    <location>
        <begin position="55"/>
        <end position="78"/>
    </location>
</feature>
<evidence type="ECO:0000256" key="1">
    <source>
        <dbReference type="SAM" id="Phobius"/>
    </source>
</evidence>
<protein>
    <submittedName>
        <fullName evidence="2">Uncharacterized protein</fullName>
    </submittedName>
</protein>
<keyword evidence="3" id="KW-1185">Reference proteome</keyword>
<reference evidence="3" key="1">
    <citation type="submission" date="2011-05" db="EMBL/GenBank/DDBJ databases">
        <authorList>
            <person name="Richards S.R."/>
            <person name="Qu J."/>
            <person name="Jiang H."/>
            <person name="Jhangiani S.N."/>
            <person name="Agravi P."/>
            <person name="Goodspeed R."/>
            <person name="Gross S."/>
            <person name="Mandapat C."/>
            <person name="Jackson L."/>
            <person name="Mathew T."/>
            <person name="Pu L."/>
            <person name="Thornton R."/>
            <person name="Saada N."/>
            <person name="Wilczek-Boney K.B."/>
            <person name="Lee S."/>
            <person name="Kovar C."/>
            <person name="Wu Y."/>
            <person name="Scherer S.E."/>
            <person name="Worley K.C."/>
            <person name="Muzny D.M."/>
            <person name="Gibbs R."/>
        </authorList>
    </citation>
    <scope>NUCLEOTIDE SEQUENCE</scope>
    <source>
        <strain evidence="3">Brora</strain>
    </source>
</reference>
<evidence type="ECO:0000313" key="2">
    <source>
        <dbReference type="EnsemblMetazoa" id="SMAR015591-PA"/>
    </source>
</evidence>
<sequence>MSNICLYIRQLLQLAGFTNDRIIFRINCLINIDFCPKKTDECFNFSTESRLPKRLIFPLLHILLINLLLLLLIILIHLQNNIQLNPLIPHQRLHHHLIPTPKILLNPLQLPLPLLHPLILHLSLQFLILHFIILQIFLLLRINNLKKLVYPLPTDRRHSHTTQISIKLVQNQTQRAVQTRHITLIAVQRLIERHEISHPRFSELAVLHIRFVENNNKWQPRFIQYTTRVQHIRHECCWSRVALGVHDVDDDRCELRRECFGDNGTGC</sequence>
<keyword evidence="1" id="KW-1133">Transmembrane helix</keyword>
<evidence type="ECO:0000313" key="3">
    <source>
        <dbReference type="Proteomes" id="UP000014500"/>
    </source>
</evidence>
<dbReference type="HOGENOM" id="CLU_1043216_0_0_1"/>
<name>T1JP12_STRMM</name>
<dbReference type="EnsemblMetazoa" id="SMAR015591-RA">
    <property type="protein sequence ID" value="SMAR015591-PA"/>
    <property type="gene ID" value="SMAR015591"/>
</dbReference>
<dbReference type="Proteomes" id="UP000014500">
    <property type="component" value="Unassembled WGS sequence"/>
</dbReference>
<reference evidence="2" key="2">
    <citation type="submission" date="2015-02" db="UniProtKB">
        <authorList>
            <consortium name="EnsemblMetazoa"/>
        </authorList>
    </citation>
    <scope>IDENTIFICATION</scope>
</reference>
<keyword evidence="1" id="KW-0472">Membrane</keyword>
<keyword evidence="1" id="KW-0812">Transmembrane</keyword>
<accession>T1JP12</accession>
<dbReference type="EMBL" id="JH431338">
    <property type="status" value="NOT_ANNOTATED_CDS"/>
    <property type="molecule type" value="Genomic_DNA"/>
</dbReference>
<organism evidence="2 3">
    <name type="scientific">Strigamia maritima</name>
    <name type="common">European centipede</name>
    <name type="synonym">Geophilus maritimus</name>
    <dbReference type="NCBI Taxonomy" id="126957"/>
    <lineage>
        <taxon>Eukaryota</taxon>
        <taxon>Metazoa</taxon>
        <taxon>Ecdysozoa</taxon>
        <taxon>Arthropoda</taxon>
        <taxon>Myriapoda</taxon>
        <taxon>Chilopoda</taxon>
        <taxon>Pleurostigmophora</taxon>
        <taxon>Geophilomorpha</taxon>
        <taxon>Linotaeniidae</taxon>
        <taxon>Strigamia</taxon>
    </lineage>
</organism>
<feature type="transmembrane region" description="Helical" evidence="1">
    <location>
        <begin position="118"/>
        <end position="140"/>
    </location>
</feature>
<proteinExistence type="predicted"/>